<accession>A0ABR2W3B0</accession>
<reference evidence="1 2" key="1">
    <citation type="submission" date="2023-04" db="EMBL/GenBank/DDBJ databases">
        <title>Genome of Basidiobolus ranarum AG-B5.</title>
        <authorList>
            <person name="Stajich J.E."/>
            <person name="Carter-House D."/>
            <person name="Gryganskyi A."/>
        </authorList>
    </citation>
    <scope>NUCLEOTIDE SEQUENCE [LARGE SCALE GENOMIC DNA]</scope>
    <source>
        <strain evidence="1 2">AG-B5</strain>
    </source>
</reference>
<gene>
    <name evidence="1" type="ORF">K7432_005259</name>
</gene>
<evidence type="ECO:0000313" key="2">
    <source>
        <dbReference type="Proteomes" id="UP001479436"/>
    </source>
</evidence>
<proteinExistence type="predicted"/>
<sequence>MSLPPSTLLQDAHKFYSLIRSRNPDTPSSSHKKRCTMDFHDEESTHARLDIPEEHWSRRFQSGEIYQIAQIYYGDRRSGRSERRVRKTLTRYLDYSEDERVVRKTLLRKFAAI</sequence>
<dbReference type="Proteomes" id="UP001479436">
    <property type="component" value="Unassembled WGS sequence"/>
</dbReference>
<dbReference type="EMBL" id="JASJQH010007078">
    <property type="protein sequence ID" value="KAK9718785.1"/>
    <property type="molecule type" value="Genomic_DNA"/>
</dbReference>
<protein>
    <submittedName>
        <fullName evidence="1">Uncharacterized protein</fullName>
    </submittedName>
</protein>
<organism evidence="1 2">
    <name type="scientific">Basidiobolus ranarum</name>
    <dbReference type="NCBI Taxonomy" id="34480"/>
    <lineage>
        <taxon>Eukaryota</taxon>
        <taxon>Fungi</taxon>
        <taxon>Fungi incertae sedis</taxon>
        <taxon>Zoopagomycota</taxon>
        <taxon>Entomophthoromycotina</taxon>
        <taxon>Basidiobolomycetes</taxon>
        <taxon>Basidiobolales</taxon>
        <taxon>Basidiobolaceae</taxon>
        <taxon>Basidiobolus</taxon>
    </lineage>
</organism>
<evidence type="ECO:0000313" key="1">
    <source>
        <dbReference type="EMBL" id="KAK9718785.1"/>
    </source>
</evidence>
<comment type="caution">
    <text evidence="1">The sequence shown here is derived from an EMBL/GenBank/DDBJ whole genome shotgun (WGS) entry which is preliminary data.</text>
</comment>
<name>A0ABR2W3B0_9FUNG</name>
<keyword evidence="2" id="KW-1185">Reference proteome</keyword>